<proteinExistence type="predicted"/>
<keyword evidence="1" id="KW-0285">Flavoprotein</keyword>
<dbReference type="OrthoDB" id="74360at2759"/>
<dbReference type="AlphaFoldDB" id="A0A1E3P5N1"/>
<dbReference type="SUPFAM" id="SSF51905">
    <property type="entry name" value="FAD/NAD(P)-binding domain"/>
    <property type="match status" value="1"/>
</dbReference>
<evidence type="ECO:0000256" key="1">
    <source>
        <dbReference type="ARBA" id="ARBA00022630"/>
    </source>
</evidence>
<evidence type="ECO:0000313" key="4">
    <source>
        <dbReference type="EMBL" id="ODQ60683.1"/>
    </source>
</evidence>
<dbReference type="STRING" id="683960.A0A1E3P5N1"/>
<accession>A0A1E3P5N1</accession>
<evidence type="ECO:0000313" key="5">
    <source>
        <dbReference type="Proteomes" id="UP000094112"/>
    </source>
</evidence>
<reference evidence="4 5" key="1">
    <citation type="journal article" date="2016" name="Proc. Natl. Acad. Sci. U.S.A.">
        <title>Comparative genomics of biotechnologically important yeasts.</title>
        <authorList>
            <person name="Riley R."/>
            <person name="Haridas S."/>
            <person name="Wolfe K.H."/>
            <person name="Lopes M.R."/>
            <person name="Hittinger C.T."/>
            <person name="Goeker M."/>
            <person name="Salamov A.A."/>
            <person name="Wisecaver J.H."/>
            <person name="Long T.M."/>
            <person name="Calvey C.H."/>
            <person name="Aerts A.L."/>
            <person name="Barry K.W."/>
            <person name="Choi C."/>
            <person name="Clum A."/>
            <person name="Coughlan A.Y."/>
            <person name="Deshpande S."/>
            <person name="Douglass A.P."/>
            <person name="Hanson S.J."/>
            <person name="Klenk H.-P."/>
            <person name="LaButti K.M."/>
            <person name="Lapidus A."/>
            <person name="Lindquist E.A."/>
            <person name="Lipzen A.M."/>
            <person name="Meier-Kolthoff J.P."/>
            <person name="Ohm R.A."/>
            <person name="Otillar R.P."/>
            <person name="Pangilinan J.L."/>
            <person name="Peng Y."/>
            <person name="Rokas A."/>
            <person name="Rosa C.A."/>
            <person name="Scheuner C."/>
            <person name="Sibirny A.A."/>
            <person name="Slot J.C."/>
            <person name="Stielow J.B."/>
            <person name="Sun H."/>
            <person name="Kurtzman C.P."/>
            <person name="Blackwell M."/>
            <person name="Grigoriev I.V."/>
            <person name="Jeffries T.W."/>
        </authorList>
    </citation>
    <scope>NUCLEOTIDE SEQUENCE [LARGE SCALE GENOMIC DNA]</scope>
    <source>
        <strain evidence="5">ATCC 58044 / CBS 1984 / NCYC 433 / NRRL Y-366-8</strain>
    </source>
</reference>
<dbReference type="Pfam" id="PF00743">
    <property type="entry name" value="FMO-like"/>
    <property type="match status" value="1"/>
</dbReference>
<evidence type="ECO:0000256" key="3">
    <source>
        <dbReference type="ARBA" id="ARBA00023002"/>
    </source>
</evidence>
<dbReference type="PANTHER" id="PTHR43539:SF68">
    <property type="entry name" value="FLAVIN-BINDING MONOOXYGENASE-LIKE PROTEIN (AFU_ORTHOLOGUE AFUA_4G09220)"/>
    <property type="match status" value="1"/>
</dbReference>
<dbReference type="GO" id="GO:0004499">
    <property type="term" value="F:N,N-dimethylaniline monooxygenase activity"/>
    <property type="evidence" value="ECO:0007669"/>
    <property type="project" value="InterPro"/>
</dbReference>
<gene>
    <name evidence="4" type="ORF">WICANDRAFT_28511</name>
</gene>
<keyword evidence="2" id="KW-0274">FAD</keyword>
<dbReference type="Proteomes" id="UP000094112">
    <property type="component" value="Unassembled WGS sequence"/>
</dbReference>
<protein>
    <recommendedName>
        <fullName evidence="6">FAD/NAD(P)-binding domain-containing protein</fullName>
    </recommendedName>
</protein>
<keyword evidence="3" id="KW-0560">Oxidoreductase</keyword>
<dbReference type="InterPro" id="IPR020946">
    <property type="entry name" value="Flavin_mOase-like"/>
</dbReference>
<dbReference type="Gene3D" id="3.50.50.60">
    <property type="entry name" value="FAD/NAD(P)-binding domain"/>
    <property type="match status" value="1"/>
</dbReference>
<dbReference type="PANTHER" id="PTHR43539">
    <property type="entry name" value="FLAVIN-BINDING MONOOXYGENASE-LIKE PROTEIN (AFU_ORTHOLOGUE AFUA_4G09220)"/>
    <property type="match status" value="1"/>
</dbReference>
<dbReference type="EMBL" id="KV454209">
    <property type="protein sequence ID" value="ODQ60683.1"/>
    <property type="molecule type" value="Genomic_DNA"/>
</dbReference>
<dbReference type="RefSeq" id="XP_019039890.1">
    <property type="nucleotide sequence ID" value="XM_019181497.1"/>
</dbReference>
<sequence>MSVFPGVEEISPDYLETAYDKNIPQEHIYGSLRPDPDNIKHHDVNSLATGWLAEFNNALATIKKDPSQLDKFLLSHTVWKDHLSLQMDLRDFIGPEKIKEILVENIDKIKNFQFDKLADYRSPTGVQLVKIHEEGSNGEVPIEWIQLYLKYETDFGIGRGSIKLVSVDSEDAPIGLKALSIFTILDEFQGIPERVGKKRPQGTIHGENVSRKTWLEKRFEEQDYNGDHQPTAVVVGGGQGGLTIAARLKTFGYNVLIVESNLNIGDNWRKRYKFLSLHDPFYYHKLPYIHSDTSPIYSSKDQFANFLECYAKMLELNIWTNTTVNGASFNDSTKKWEVIVSNNSTNDTRKIYPSHLVFCTGHSGEPNMPSFPNQSNFKGEIVHSSKHTSGANYVGKNALVVGACNSAHDICQDFYEQGVNEVTMLQRSSTCVISSDDGVRVNCEGVFDKDGPDIDTADLLLHGNPIWLTNAIMQQQYRTSSKLDARLLKGLAEKGFKTNAGMGGTGLFGLYYRRGSGYYIDVGCSDLIIQGKVKVKHGTIKKFLEHGVELNDGTILDNLDIVVMATGYSNMKETARKVFGDDVGDKLKPIWGLDEEGEFKSIWRDSGHENFWFHGGNLAMARYYSKRLALQIIAKEEGIA</sequence>
<organism evidence="4 5">
    <name type="scientific">Wickerhamomyces anomalus (strain ATCC 58044 / CBS 1984 / NCYC 433 / NRRL Y-366-8)</name>
    <name type="common">Yeast</name>
    <name type="synonym">Hansenula anomala</name>
    <dbReference type="NCBI Taxonomy" id="683960"/>
    <lineage>
        <taxon>Eukaryota</taxon>
        <taxon>Fungi</taxon>
        <taxon>Dikarya</taxon>
        <taxon>Ascomycota</taxon>
        <taxon>Saccharomycotina</taxon>
        <taxon>Saccharomycetes</taxon>
        <taxon>Phaffomycetales</taxon>
        <taxon>Wickerhamomycetaceae</taxon>
        <taxon>Wickerhamomyces</taxon>
    </lineage>
</organism>
<evidence type="ECO:0000256" key="2">
    <source>
        <dbReference type="ARBA" id="ARBA00022827"/>
    </source>
</evidence>
<dbReference type="InterPro" id="IPR036188">
    <property type="entry name" value="FAD/NAD-bd_sf"/>
</dbReference>
<dbReference type="GO" id="GO:0050660">
    <property type="term" value="F:flavin adenine dinucleotide binding"/>
    <property type="evidence" value="ECO:0007669"/>
    <property type="project" value="InterPro"/>
</dbReference>
<dbReference type="GeneID" id="30198743"/>
<evidence type="ECO:0008006" key="6">
    <source>
        <dbReference type="Google" id="ProtNLM"/>
    </source>
</evidence>
<dbReference type="InterPro" id="IPR050982">
    <property type="entry name" value="Auxin_biosynth/cation_transpt"/>
</dbReference>
<dbReference type="Pfam" id="PF13738">
    <property type="entry name" value="Pyr_redox_3"/>
    <property type="match status" value="1"/>
</dbReference>
<dbReference type="GO" id="GO:0050661">
    <property type="term" value="F:NADP binding"/>
    <property type="evidence" value="ECO:0007669"/>
    <property type="project" value="InterPro"/>
</dbReference>
<name>A0A1E3P5N1_WICAA</name>
<keyword evidence="5" id="KW-1185">Reference proteome</keyword>